<feature type="region of interest" description="Disordered" evidence="1">
    <location>
        <begin position="1"/>
        <end position="71"/>
    </location>
</feature>
<evidence type="ECO:0000313" key="3">
    <source>
        <dbReference type="Proteomes" id="UP001178461"/>
    </source>
</evidence>
<name>A0AA35P348_9SAUR</name>
<reference evidence="2" key="1">
    <citation type="submission" date="2022-12" db="EMBL/GenBank/DDBJ databases">
        <authorList>
            <person name="Alioto T."/>
            <person name="Alioto T."/>
            <person name="Gomez Garrido J."/>
        </authorList>
    </citation>
    <scope>NUCLEOTIDE SEQUENCE</scope>
</reference>
<feature type="compositionally biased region" description="Basic residues" evidence="1">
    <location>
        <begin position="23"/>
        <end position="41"/>
    </location>
</feature>
<gene>
    <name evidence="2" type="ORF">PODLI_1B035451</name>
</gene>
<protein>
    <submittedName>
        <fullName evidence="2">Uncharacterized protein</fullName>
    </submittedName>
</protein>
<evidence type="ECO:0000256" key="1">
    <source>
        <dbReference type="SAM" id="MobiDB-lite"/>
    </source>
</evidence>
<organism evidence="2 3">
    <name type="scientific">Podarcis lilfordi</name>
    <name type="common">Lilford's wall lizard</name>
    <dbReference type="NCBI Taxonomy" id="74358"/>
    <lineage>
        <taxon>Eukaryota</taxon>
        <taxon>Metazoa</taxon>
        <taxon>Chordata</taxon>
        <taxon>Craniata</taxon>
        <taxon>Vertebrata</taxon>
        <taxon>Euteleostomi</taxon>
        <taxon>Lepidosauria</taxon>
        <taxon>Squamata</taxon>
        <taxon>Bifurcata</taxon>
        <taxon>Unidentata</taxon>
        <taxon>Episquamata</taxon>
        <taxon>Laterata</taxon>
        <taxon>Lacertibaenia</taxon>
        <taxon>Lacertidae</taxon>
        <taxon>Podarcis</taxon>
    </lineage>
</organism>
<sequence length="71" mass="8399">MRRSFEHAQYRRRRRPLAALTVHRLRREQKKQQRLTRRPSFPRRFSDTLLPFSSLEDTGSPRCGGSEEGGS</sequence>
<keyword evidence="3" id="KW-1185">Reference proteome</keyword>
<dbReference type="EMBL" id="OX395128">
    <property type="protein sequence ID" value="CAI5769927.1"/>
    <property type="molecule type" value="Genomic_DNA"/>
</dbReference>
<dbReference type="AlphaFoldDB" id="A0AA35P348"/>
<accession>A0AA35P348</accession>
<evidence type="ECO:0000313" key="2">
    <source>
        <dbReference type="EMBL" id="CAI5769927.1"/>
    </source>
</evidence>
<proteinExistence type="predicted"/>
<dbReference type="Proteomes" id="UP001178461">
    <property type="component" value="Chromosome 3"/>
</dbReference>